<proteinExistence type="predicted"/>
<gene>
    <name evidence="1" type="ORF">JOD17_002568</name>
</gene>
<sequence length="305" mass="35919">MKDWLTTSWRERFIPERMRTVDDQIFSDPNGLSLIKESEAILDKIIAHMLKNGPIRGSQVYKKNARTFKLRLKVSQKHVKLLTFDTHVSPSAIKKRFVLSYTRSEHSRGSQKMLKEGSVYYMKNGKSHVRSIMKSPYFHGIIQKMQHIDGAMDGHAPTSFIEPPMPEESPKASKEVQTEQDHYTTSLNYLTMQKHDLPEPIQNRLHQLLERLNPFQHQLRQLSVEDRYQVKRMAQEDIPNLISAYKELDNEEQEEQMPRIYEALTKMELVISKLEENDEQLKNERFDYLIRLNERRYTGGDDADQ</sequence>
<accession>A0ABS2PDH0</accession>
<comment type="caution">
    <text evidence="1">The sequence shown here is derived from an EMBL/GenBank/DDBJ whole genome shotgun (WGS) entry which is preliminary data.</text>
</comment>
<organism evidence="1 2">
    <name type="scientific">Geomicrobium sediminis</name>
    <dbReference type="NCBI Taxonomy" id="1347788"/>
    <lineage>
        <taxon>Bacteria</taxon>
        <taxon>Bacillati</taxon>
        <taxon>Bacillota</taxon>
        <taxon>Bacilli</taxon>
        <taxon>Bacillales</taxon>
        <taxon>Geomicrobium</taxon>
    </lineage>
</organism>
<reference evidence="1 2" key="1">
    <citation type="submission" date="2021-01" db="EMBL/GenBank/DDBJ databases">
        <title>Genomic Encyclopedia of Type Strains, Phase IV (KMG-IV): sequencing the most valuable type-strain genomes for metagenomic binning, comparative biology and taxonomic classification.</title>
        <authorList>
            <person name="Goeker M."/>
        </authorList>
    </citation>
    <scope>NUCLEOTIDE SEQUENCE [LARGE SCALE GENOMIC DNA]</scope>
    <source>
        <strain evidence="1 2">DSM 25540</strain>
    </source>
</reference>
<name>A0ABS2PDH0_9BACL</name>
<keyword evidence="2" id="KW-1185">Reference proteome</keyword>
<dbReference type="Proteomes" id="UP000741863">
    <property type="component" value="Unassembled WGS sequence"/>
</dbReference>
<dbReference type="EMBL" id="JAFBEC010000007">
    <property type="protein sequence ID" value="MBM7633474.1"/>
    <property type="molecule type" value="Genomic_DNA"/>
</dbReference>
<evidence type="ECO:0000313" key="2">
    <source>
        <dbReference type="Proteomes" id="UP000741863"/>
    </source>
</evidence>
<dbReference type="RefSeq" id="WP_204698143.1">
    <property type="nucleotide sequence ID" value="NZ_JAFBEC010000007.1"/>
</dbReference>
<protein>
    <submittedName>
        <fullName evidence="1">Uncharacterized protein</fullName>
    </submittedName>
</protein>
<evidence type="ECO:0000313" key="1">
    <source>
        <dbReference type="EMBL" id="MBM7633474.1"/>
    </source>
</evidence>